<feature type="compositionally biased region" description="Basic and acidic residues" evidence="1">
    <location>
        <begin position="105"/>
        <end position="114"/>
    </location>
</feature>
<reference evidence="3 4" key="1">
    <citation type="submission" date="2024-05" db="EMBL/GenBank/DDBJ databases">
        <title>Culex pipiens pipiens assembly and annotation.</title>
        <authorList>
            <person name="Alout H."/>
            <person name="Durand T."/>
        </authorList>
    </citation>
    <scope>NUCLEOTIDE SEQUENCE [LARGE SCALE GENOMIC DNA]</scope>
    <source>
        <strain evidence="3">HA-2024</strain>
        <tissue evidence="3">Whole body</tissue>
    </source>
</reference>
<accession>A0ABD1DCP2</accession>
<feature type="region of interest" description="Disordered" evidence="1">
    <location>
        <begin position="93"/>
        <end position="114"/>
    </location>
</feature>
<keyword evidence="4" id="KW-1185">Reference proteome</keyword>
<gene>
    <name evidence="3" type="ORF">pipiens_009768</name>
    <name evidence="2" type="ORF">pipiens_017204</name>
</gene>
<evidence type="ECO:0000313" key="4">
    <source>
        <dbReference type="Proteomes" id="UP001562425"/>
    </source>
</evidence>
<organism evidence="3 4">
    <name type="scientific">Culex pipiens pipiens</name>
    <name type="common">Northern house mosquito</name>
    <dbReference type="NCBI Taxonomy" id="38569"/>
    <lineage>
        <taxon>Eukaryota</taxon>
        <taxon>Metazoa</taxon>
        <taxon>Ecdysozoa</taxon>
        <taxon>Arthropoda</taxon>
        <taxon>Hexapoda</taxon>
        <taxon>Insecta</taxon>
        <taxon>Pterygota</taxon>
        <taxon>Neoptera</taxon>
        <taxon>Endopterygota</taxon>
        <taxon>Diptera</taxon>
        <taxon>Nematocera</taxon>
        <taxon>Culicoidea</taxon>
        <taxon>Culicidae</taxon>
        <taxon>Culicinae</taxon>
        <taxon>Culicini</taxon>
        <taxon>Culex</taxon>
        <taxon>Culex</taxon>
    </lineage>
</organism>
<evidence type="ECO:0000256" key="1">
    <source>
        <dbReference type="SAM" id="MobiDB-lite"/>
    </source>
</evidence>
<sequence length="114" mass="13160">MLWDASDASWRNLNYDDHHTERLLRPAVMSQLGSRVKSASPSKTRNGYFDQAKGTYGWITRCNRIGPLVYELRRRTQSRTRRLTALERKKSVSNNRILTKGPGELGEHRCLTKA</sequence>
<dbReference type="EMBL" id="JBEHCU010012095">
    <property type="protein sequence ID" value="KAL1375907.1"/>
    <property type="molecule type" value="Genomic_DNA"/>
</dbReference>
<evidence type="ECO:0000313" key="3">
    <source>
        <dbReference type="EMBL" id="KAL1397433.1"/>
    </source>
</evidence>
<name>A0ABD1DCP2_CULPP</name>
<proteinExistence type="predicted"/>
<dbReference type="Proteomes" id="UP001562425">
    <property type="component" value="Unassembled WGS sequence"/>
</dbReference>
<evidence type="ECO:0000313" key="2">
    <source>
        <dbReference type="EMBL" id="KAL1375907.1"/>
    </source>
</evidence>
<protein>
    <submittedName>
        <fullName evidence="3">Uncharacterized protein</fullName>
    </submittedName>
</protein>
<dbReference type="EMBL" id="JBEHCU010006306">
    <property type="protein sequence ID" value="KAL1397433.1"/>
    <property type="molecule type" value="Genomic_DNA"/>
</dbReference>
<comment type="caution">
    <text evidence="3">The sequence shown here is derived from an EMBL/GenBank/DDBJ whole genome shotgun (WGS) entry which is preliminary data.</text>
</comment>
<dbReference type="AlphaFoldDB" id="A0ABD1DCP2"/>